<evidence type="ECO:0008006" key="3">
    <source>
        <dbReference type="Google" id="ProtNLM"/>
    </source>
</evidence>
<dbReference type="Proteomes" id="UP000625574">
    <property type="component" value="Unassembled WGS sequence"/>
</dbReference>
<name>A0ABS0VY09_9CORY</name>
<proteinExistence type="predicted"/>
<evidence type="ECO:0000313" key="2">
    <source>
        <dbReference type="Proteomes" id="UP000625574"/>
    </source>
</evidence>
<dbReference type="Gene3D" id="3.20.20.210">
    <property type="match status" value="1"/>
</dbReference>
<organism evidence="1 2">
    <name type="scientific">Corynebacterium marambiense</name>
    <dbReference type="NCBI Taxonomy" id="2765364"/>
    <lineage>
        <taxon>Bacteria</taxon>
        <taxon>Bacillati</taxon>
        <taxon>Actinomycetota</taxon>
        <taxon>Actinomycetes</taxon>
        <taxon>Mycobacteriales</taxon>
        <taxon>Corynebacteriaceae</taxon>
        <taxon>Corynebacterium</taxon>
    </lineage>
</organism>
<dbReference type="RefSeq" id="WP_198735666.1">
    <property type="nucleotide sequence ID" value="NZ_JAEIOT010000005.1"/>
</dbReference>
<sequence>MTTDDTSTRGFGLGPMPGTDMAVAAEIVLGENGDLPAFPELPARGVGHDSVGRTAVLLEGLNVEPGPRGWRLCTRPQLLTRRAMDGVESDLDICGDVWGSGIGKLKIQIIGPWTLASAVELPNGHRAVTDPGALRDLTGALVHGTLTHVADVRRRFGADIVVQVDEPLLDTVCRGRLRGTSDYESIPAVAAPDAADRLRVLTDGLRGAGVPEVLLNLSAAPPLWEVAGRCGANTVLLNARHVVGSRQLDGLGAAVSGGIRMGLGAIPVRAPGFPEAGELNEYSRDTAVRIARLWDELGLHRNLLTTMVDVHPCGGLSSVPVSIAARVLATARTVAVMLARDAGDL</sequence>
<comment type="caution">
    <text evidence="1">The sequence shown here is derived from an EMBL/GenBank/DDBJ whole genome shotgun (WGS) entry which is preliminary data.</text>
</comment>
<protein>
    <recommendedName>
        <fullName evidence="3">Methionine synthase</fullName>
    </recommendedName>
</protein>
<keyword evidence="2" id="KW-1185">Reference proteome</keyword>
<dbReference type="SUPFAM" id="SSF51726">
    <property type="entry name" value="UROD/MetE-like"/>
    <property type="match status" value="1"/>
</dbReference>
<reference evidence="1 2" key="1">
    <citation type="submission" date="2020-12" db="EMBL/GenBank/DDBJ databases">
        <title>Genome public.</title>
        <authorList>
            <person name="Sun Q."/>
        </authorList>
    </citation>
    <scope>NUCLEOTIDE SEQUENCE [LARGE SCALE GENOMIC DNA]</scope>
    <source>
        <strain evidence="1 2">CCM 8864</strain>
    </source>
</reference>
<dbReference type="InterPro" id="IPR038071">
    <property type="entry name" value="UROD/MetE-like_sf"/>
</dbReference>
<dbReference type="EMBL" id="JAEIOT010000005">
    <property type="protein sequence ID" value="MBI9000222.1"/>
    <property type="molecule type" value="Genomic_DNA"/>
</dbReference>
<gene>
    <name evidence="1" type="ORF">JDV76_04445</name>
</gene>
<evidence type="ECO:0000313" key="1">
    <source>
        <dbReference type="EMBL" id="MBI9000222.1"/>
    </source>
</evidence>
<accession>A0ABS0VY09</accession>